<accession>A0AAD6L256</accession>
<evidence type="ECO:0000313" key="3">
    <source>
        <dbReference type="Proteomes" id="UP001162972"/>
    </source>
</evidence>
<sequence>MGNGGCSSGEEANVRVVSENSLESSETKIPARTSLPNQNEQQLFQSRVVEGPKTQPSCLGPSKKECERLLSGSRTKRNHGKKHQLKDREKKRKASPAESPKKPNTIRAN</sequence>
<feature type="compositionally biased region" description="Basic residues" evidence="1">
    <location>
        <begin position="74"/>
        <end position="94"/>
    </location>
</feature>
<dbReference type="EMBL" id="JAPFFJ010000002">
    <property type="protein sequence ID" value="KAJ6433891.1"/>
    <property type="molecule type" value="Genomic_DNA"/>
</dbReference>
<evidence type="ECO:0000256" key="1">
    <source>
        <dbReference type="SAM" id="MobiDB-lite"/>
    </source>
</evidence>
<gene>
    <name evidence="2" type="ORF">OIU84_017572</name>
</gene>
<feature type="region of interest" description="Disordered" evidence="1">
    <location>
        <begin position="70"/>
        <end position="109"/>
    </location>
</feature>
<dbReference type="Proteomes" id="UP001162972">
    <property type="component" value="Chromosome 13"/>
</dbReference>
<organism evidence="2 3">
    <name type="scientific">Salix udensis</name>
    <dbReference type="NCBI Taxonomy" id="889485"/>
    <lineage>
        <taxon>Eukaryota</taxon>
        <taxon>Viridiplantae</taxon>
        <taxon>Streptophyta</taxon>
        <taxon>Embryophyta</taxon>
        <taxon>Tracheophyta</taxon>
        <taxon>Spermatophyta</taxon>
        <taxon>Magnoliopsida</taxon>
        <taxon>eudicotyledons</taxon>
        <taxon>Gunneridae</taxon>
        <taxon>Pentapetalae</taxon>
        <taxon>rosids</taxon>
        <taxon>fabids</taxon>
        <taxon>Malpighiales</taxon>
        <taxon>Salicaceae</taxon>
        <taxon>Saliceae</taxon>
        <taxon>Salix</taxon>
    </lineage>
</organism>
<proteinExistence type="predicted"/>
<comment type="caution">
    <text evidence="2">The sequence shown here is derived from an EMBL/GenBank/DDBJ whole genome shotgun (WGS) entry which is preliminary data.</text>
</comment>
<protein>
    <submittedName>
        <fullName evidence="2">Uncharacterized protein</fullName>
    </submittedName>
</protein>
<name>A0AAD6L256_9ROSI</name>
<feature type="region of interest" description="Disordered" evidence="1">
    <location>
        <begin position="1"/>
        <end position="40"/>
    </location>
</feature>
<evidence type="ECO:0000313" key="2">
    <source>
        <dbReference type="EMBL" id="KAJ6433891.1"/>
    </source>
</evidence>
<reference evidence="2 3" key="1">
    <citation type="journal article" date="2023" name="Int. J. Mol. Sci.">
        <title>De Novo Assembly and Annotation of 11 Diverse Shrub Willow (Salix) Genomes Reveals Novel Gene Organization in Sex-Linked Regions.</title>
        <authorList>
            <person name="Hyden B."/>
            <person name="Feng K."/>
            <person name="Yates T.B."/>
            <person name="Jawdy S."/>
            <person name="Cereghino C."/>
            <person name="Smart L.B."/>
            <person name="Muchero W."/>
        </authorList>
    </citation>
    <scope>NUCLEOTIDE SEQUENCE [LARGE SCALE GENOMIC DNA]</scope>
    <source>
        <tissue evidence="2">Shoot tip</tissue>
    </source>
</reference>
<dbReference type="AlphaFoldDB" id="A0AAD6L256"/>
<keyword evidence="3" id="KW-1185">Reference proteome</keyword>